<comment type="caution">
    <text evidence="1">The sequence shown here is derived from an EMBL/GenBank/DDBJ whole genome shotgun (WGS) entry which is preliminary data.</text>
</comment>
<dbReference type="AlphaFoldDB" id="A0A0F9MTQ0"/>
<gene>
    <name evidence="1" type="ORF">LCGC14_1344130</name>
</gene>
<feature type="non-terminal residue" evidence="1">
    <location>
        <position position="1"/>
    </location>
</feature>
<name>A0A0F9MTQ0_9ZZZZ</name>
<dbReference type="EMBL" id="LAZR01008246">
    <property type="protein sequence ID" value="KKM80020.1"/>
    <property type="molecule type" value="Genomic_DNA"/>
</dbReference>
<evidence type="ECO:0000313" key="1">
    <source>
        <dbReference type="EMBL" id="KKM80020.1"/>
    </source>
</evidence>
<reference evidence="1" key="1">
    <citation type="journal article" date="2015" name="Nature">
        <title>Complex archaea that bridge the gap between prokaryotes and eukaryotes.</title>
        <authorList>
            <person name="Spang A."/>
            <person name="Saw J.H."/>
            <person name="Jorgensen S.L."/>
            <person name="Zaremba-Niedzwiedzka K."/>
            <person name="Martijn J."/>
            <person name="Lind A.E."/>
            <person name="van Eijk R."/>
            <person name="Schleper C."/>
            <person name="Guy L."/>
            <person name="Ettema T.J."/>
        </authorList>
    </citation>
    <scope>NUCLEOTIDE SEQUENCE</scope>
</reference>
<sequence>HKERLTMSYLKIKGVMPDGRSYRTIQVNSEGQIVLARPLVNIKKIRVRTAIEANGNAHAAGDILSNSDTDTAGLPWIFRDAARIAGGSGHIVQAAADTQVESQTYSIALQVYTKYPTCELDDNAAAASPNPADGPYFVDEIVIPQMSSRGDNSYAVATPSTAGNLPLAFVCENGSRDLYVVAIAVDSTSHTATEWLDLTLYIEQY</sequence>
<organism evidence="1">
    <name type="scientific">marine sediment metagenome</name>
    <dbReference type="NCBI Taxonomy" id="412755"/>
    <lineage>
        <taxon>unclassified sequences</taxon>
        <taxon>metagenomes</taxon>
        <taxon>ecological metagenomes</taxon>
    </lineage>
</organism>
<protein>
    <submittedName>
        <fullName evidence="1">Uncharacterized protein</fullName>
    </submittedName>
</protein>
<proteinExistence type="predicted"/>
<accession>A0A0F9MTQ0</accession>